<evidence type="ECO:0000259" key="1">
    <source>
        <dbReference type="PROSITE" id="PS50927"/>
    </source>
</evidence>
<dbReference type="AlphaFoldDB" id="A0A561VSD0"/>
<protein>
    <submittedName>
        <fullName evidence="2">D-mannose binding lectin</fullName>
    </submittedName>
</protein>
<dbReference type="SUPFAM" id="SSF51110">
    <property type="entry name" value="alpha-D-mannose-specific plant lectins"/>
    <property type="match status" value="1"/>
</dbReference>
<dbReference type="PROSITE" id="PS50927">
    <property type="entry name" value="BULB_LECTIN"/>
    <property type="match status" value="1"/>
</dbReference>
<name>A0A561VSD0_ACTTI</name>
<gene>
    <name evidence="2" type="ORF">FHX34_104801</name>
</gene>
<dbReference type="SMART" id="SM00108">
    <property type="entry name" value="B_lectin"/>
    <property type="match status" value="1"/>
</dbReference>
<dbReference type="CDD" id="cd00028">
    <property type="entry name" value="B_lectin"/>
    <property type="match status" value="1"/>
</dbReference>
<keyword evidence="2" id="KW-0430">Lectin</keyword>
<organism evidence="2 3">
    <name type="scientific">Actinoplanes teichomyceticus</name>
    <dbReference type="NCBI Taxonomy" id="1867"/>
    <lineage>
        <taxon>Bacteria</taxon>
        <taxon>Bacillati</taxon>
        <taxon>Actinomycetota</taxon>
        <taxon>Actinomycetes</taxon>
        <taxon>Micromonosporales</taxon>
        <taxon>Micromonosporaceae</taxon>
        <taxon>Actinoplanes</taxon>
    </lineage>
</organism>
<dbReference type="Pfam" id="PF01453">
    <property type="entry name" value="B_lectin"/>
    <property type="match status" value="1"/>
</dbReference>
<dbReference type="GO" id="GO:0030246">
    <property type="term" value="F:carbohydrate binding"/>
    <property type="evidence" value="ECO:0007669"/>
    <property type="project" value="UniProtKB-KW"/>
</dbReference>
<dbReference type="RefSeq" id="WP_164466159.1">
    <property type="nucleotide sequence ID" value="NZ_BOMX01000183.1"/>
</dbReference>
<reference evidence="2 3" key="1">
    <citation type="submission" date="2019-06" db="EMBL/GenBank/DDBJ databases">
        <title>Sequencing the genomes of 1000 actinobacteria strains.</title>
        <authorList>
            <person name="Klenk H.-P."/>
        </authorList>
    </citation>
    <scope>NUCLEOTIDE SEQUENCE [LARGE SCALE GENOMIC DNA]</scope>
    <source>
        <strain evidence="2 3">DSM 43866</strain>
    </source>
</reference>
<sequence>MFTDVGAALRGDPWQADLAPGRSVFRGAALRSTDGRYWLWMQPDGNLVLYRVTASGSTPLWVKGNLRGYRLTNQNDGNLVLYDHANRPLWASNTVGENRTTLALQNDGNLVLYRQDGKAVWASMTV</sequence>
<dbReference type="InterPro" id="IPR001480">
    <property type="entry name" value="Bulb-type_lectin_dom"/>
</dbReference>
<comment type="caution">
    <text evidence="2">The sequence shown here is derived from an EMBL/GenBank/DDBJ whole genome shotgun (WGS) entry which is preliminary data.</text>
</comment>
<proteinExistence type="predicted"/>
<dbReference type="Proteomes" id="UP000320239">
    <property type="component" value="Unassembled WGS sequence"/>
</dbReference>
<evidence type="ECO:0000313" key="3">
    <source>
        <dbReference type="Proteomes" id="UP000320239"/>
    </source>
</evidence>
<evidence type="ECO:0000313" key="2">
    <source>
        <dbReference type="EMBL" id="TWG14501.1"/>
    </source>
</evidence>
<dbReference type="Gene3D" id="2.90.10.10">
    <property type="entry name" value="Bulb-type lectin domain"/>
    <property type="match status" value="2"/>
</dbReference>
<dbReference type="InterPro" id="IPR036426">
    <property type="entry name" value="Bulb-type_lectin_dom_sf"/>
</dbReference>
<feature type="domain" description="Bulb-type lectin" evidence="1">
    <location>
        <begin position="15"/>
        <end position="125"/>
    </location>
</feature>
<accession>A0A561VSD0</accession>
<keyword evidence="3" id="KW-1185">Reference proteome</keyword>
<dbReference type="EMBL" id="VIWY01000004">
    <property type="protein sequence ID" value="TWG14501.1"/>
    <property type="molecule type" value="Genomic_DNA"/>
</dbReference>